<sequence>MRTMDEVLVLAMGLFHLWLSPYAKVEESFNLQAMHDLIYVRNLTAFDHFEFPGVVPRTFLGTLPVALLALPLSYVLSKASMQIVARAMLWLLVFFAWRVLKRTIGTVYGHYTAKAFSTLTAVQFHWIFYMSRTLPNIFALALVMLAYAAWMQNRPRIVIFLLSFSTIVFRGDTAVLFAPILLTMLLARQVGFFETIWVGLSSAVFALVLTVLVDSFFWQRWLWPEGEVLWFNTILNKSHEWGIQPFLWYFFSALPRSLGATAALIPLGLTSLGTLLPNVMNFTLIRSNLTWRTFFDRDVCFYTLPIIFYVVLFSNLPHKELRFVLNAVPMLNFASAMGISKLWRNRTKAIWPLILVAGAIFVSALMTLVFTLASHANYPGGVAFEKLHQIGQNRALEPVSVHIDVAAAMTGVSRFGEQHPSWTYSKAEDLTDFSSFDYLLAELPLVKGFQPVATIEAFDRIDIRSFRIKYRPAIYVHERRLDEN</sequence>
<dbReference type="PANTHER" id="PTHR22760:SF1">
    <property type="entry name" value="DOL-P-MAN:MAN(7)GLCNAC(2)-PP-DOL ALPHA-1,6-MANNOSYLTRANSFERASE"/>
    <property type="match status" value="1"/>
</dbReference>
<dbReference type="GO" id="GO:0052917">
    <property type="term" value="F:dol-P-Man:Man(7)GlcNAc(2)-PP-Dol alpha-1,6-mannosyltransferase activity"/>
    <property type="evidence" value="ECO:0007669"/>
    <property type="project" value="UniProtKB-EC"/>
</dbReference>
<dbReference type="EMBL" id="JNBS01000458">
    <property type="protein sequence ID" value="OQS05424.1"/>
    <property type="molecule type" value="Genomic_DNA"/>
</dbReference>
<comment type="function">
    <text evidence="10">Mannosyltransferase that operates in the biosynthetic pathway of dolichol-linked oligosaccharides, the glycan precursors employed in protein asparagine (N)-glycosylation. The assembly of dolichol-linked oligosaccharides begins on the cytosolic side of the endoplasmic reticulum membrane and finishes in its lumen. The sequential addition of sugars to dolichol pyrophosphate produces dolichol-linked oligosaccharides containing fourteen sugars, including two GlcNAcs, nine mannoses and three glucoses. Once assembled, the oligosaccharide is transferred from the lipid to nascent proteins by oligosaccharyltransferases. In the lumen of the endoplasmic reticulum, adds the eighth mannose residue in an alpha-1,6 linkage onto Man(7)GlcNAc(2)-PP-dolichol to produce Man(8)GlcNAc(2)-PP-dolichol.</text>
</comment>
<evidence type="ECO:0000256" key="4">
    <source>
        <dbReference type="ARBA" id="ARBA00022676"/>
    </source>
</evidence>
<evidence type="ECO:0000313" key="15">
    <source>
        <dbReference type="Proteomes" id="UP000243217"/>
    </source>
</evidence>
<evidence type="ECO:0000256" key="7">
    <source>
        <dbReference type="ARBA" id="ARBA00022824"/>
    </source>
</evidence>
<dbReference type="GO" id="GO:0005789">
    <property type="term" value="C:endoplasmic reticulum membrane"/>
    <property type="evidence" value="ECO:0007669"/>
    <property type="project" value="UniProtKB-SubCell"/>
</dbReference>
<comment type="catalytic activity">
    <reaction evidence="11">
        <text>an alpha-D-Man-(1-&gt;2)-alpha-D-Man-(1-&gt;2)-alpha-D-Man-(1-&gt;3)-[alpha-D-Man-(1-&gt;2)-alpha-D-Man-(1-&gt;3)-alpha-D-Man-(1-&gt;6)]-beta-D-Man-(1-&gt;4)-beta-D-GlcNAc-(1-&gt;4)-alpha-D-GlcNAc-diphospho-di-trans,poly-cis-dolichol + a di-trans,poly-cis-dolichyl beta-D-mannosyl phosphate = an alpha-D-Man-(1-&gt;2)-alpha-D-Man-(1-&gt;2)-alpha-D-Man-(1-&gt;3)-[alpha-D-Man-(1-&gt;2)-alpha-D-Man-(1-&gt;3)-[alpha-D-Man-(1-&gt;6)]-alpha-D-Man-(1-&gt;6)]-beta-D-Man-(1-&gt;4)-beta-D-GlcNAc-(1-&gt;4)-alpha-D-GlcNAc-diphospho-di-trans,poly-cis-dolichol + a di-trans,poly-cis-dolichyl phosphate + H(+)</text>
        <dbReference type="Rhea" id="RHEA:29535"/>
        <dbReference type="Rhea" id="RHEA-COMP:19498"/>
        <dbReference type="Rhea" id="RHEA-COMP:19501"/>
        <dbReference type="Rhea" id="RHEA-COMP:19518"/>
        <dbReference type="Rhea" id="RHEA-COMP:19519"/>
        <dbReference type="ChEBI" id="CHEBI:15378"/>
        <dbReference type="ChEBI" id="CHEBI:57683"/>
        <dbReference type="ChEBI" id="CHEBI:58211"/>
        <dbReference type="ChEBI" id="CHEBI:132517"/>
        <dbReference type="ChEBI" id="CHEBI:132519"/>
        <dbReference type="EC" id="2.4.1.260"/>
    </reaction>
    <physiologicalReaction direction="left-to-right" evidence="11">
        <dbReference type="Rhea" id="RHEA:29536"/>
    </physiologicalReaction>
</comment>
<keyword evidence="8 12" id="KW-1133">Transmembrane helix</keyword>
<dbReference type="Proteomes" id="UP000243217">
    <property type="component" value="Unassembled WGS sequence"/>
</dbReference>
<comment type="similarity">
    <text evidence="3 12">Belongs to the glycosyltransferase 22 family.</text>
</comment>
<comment type="pathway">
    <text evidence="2">Protein modification; protein glycosylation.</text>
</comment>
<evidence type="ECO:0000313" key="14">
    <source>
        <dbReference type="EMBL" id="OQS05424.1"/>
    </source>
</evidence>
<keyword evidence="5 14" id="KW-0808">Transferase</keyword>
<dbReference type="EC" id="2.4.1.-" evidence="12"/>
<feature type="transmembrane region" description="Helical" evidence="12">
    <location>
        <begin position="157"/>
        <end position="184"/>
    </location>
</feature>
<feature type="signal peptide" evidence="13">
    <location>
        <begin position="1"/>
        <end position="25"/>
    </location>
</feature>
<feature type="transmembrane region" description="Helical" evidence="12">
    <location>
        <begin position="258"/>
        <end position="279"/>
    </location>
</feature>
<name>A0A1W0A563_9STRA</name>
<dbReference type="InterPro" id="IPR005599">
    <property type="entry name" value="GPI_mannosylTrfase"/>
</dbReference>
<dbReference type="STRING" id="74557.A0A1W0A563"/>
<keyword evidence="9 12" id="KW-0472">Membrane</keyword>
<feature type="transmembrane region" description="Helical" evidence="12">
    <location>
        <begin position="299"/>
        <end position="317"/>
    </location>
</feature>
<dbReference type="GO" id="GO:0006487">
    <property type="term" value="P:protein N-linked glycosylation"/>
    <property type="evidence" value="ECO:0007669"/>
    <property type="project" value="TreeGrafter"/>
</dbReference>
<feature type="transmembrane region" description="Helical" evidence="12">
    <location>
        <begin position="58"/>
        <end position="76"/>
    </location>
</feature>
<accession>A0A1W0A563</accession>
<evidence type="ECO:0000256" key="1">
    <source>
        <dbReference type="ARBA" id="ARBA00004477"/>
    </source>
</evidence>
<proteinExistence type="inferred from homology"/>
<evidence type="ECO:0000256" key="11">
    <source>
        <dbReference type="ARBA" id="ARBA00048899"/>
    </source>
</evidence>
<reference evidence="14 15" key="1">
    <citation type="journal article" date="2014" name="Genome Biol. Evol.">
        <title>The secreted proteins of Achlya hypogyna and Thraustotheca clavata identify the ancestral oomycete secretome and reveal gene acquisitions by horizontal gene transfer.</title>
        <authorList>
            <person name="Misner I."/>
            <person name="Blouin N."/>
            <person name="Leonard G."/>
            <person name="Richards T.A."/>
            <person name="Lane C.E."/>
        </authorList>
    </citation>
    <scope>NUCLEOTIDE SEQUENCE [LARGE SCALE GENOMIC DNA]</scope>
    <source>
        <strain evidence="14 15">ATCC 34112</strain>
    </source>
</reference>
<feature type="transmembrane region" description="Helical" evidence="12">
    <location>
        <begin position="323"/>
        <end position="343"/>
    </location>
</feature>
<dbReference type="UniPathway" id="UPA00378"/>
<gene>
    <name evidence="14" type="ORF">THRCLA_02439</name>
</gene>
<evidence type="ECO:0000256" key="6">
    <source>
        <dbReference type="ARBA" id="ARBA00022692"/>
    </source>
</evidence>
<keyword evidence="6 12" id="KW-0812">Transmembrane</keyword>
<dbReference type="PANTHER" id="PTHR22760">
    <property type="entry name" value="GLYCOSYLTRANSFERASE"/>
    <property type="match status" value="1"/>
</dbReference>
<evidence type="ECO:0000256" key="5">
    <source>
        <dbReference type="ARBA" id="ARBA00022679"/>
    </source>
</evidence>
<dbReference type="Pfam" id="PF03901">
    <property type="entry name" value="Glyco_transf_22"/>
    <property type="match status" value="1"/>
</dbReference>
<evidence type="ECO:0000256" key="2">
    <source>
        <dbReference type="ARBA" id="ARBA00004922"/>
    </source>
</evidence>
<comment type="subcellular location">
    <subcellularLocation>
        <location evidence="1 12">Endoplasmic reticulum membrane</location>
        <topology evidence="1 12">Multi-pass membrane protein</topology>
    </subcellularLocation>
</comment>
<feature type="chain" id="PRO_5012099524" description="Mannosyltransferase" evidence="13">
    <location>
        <begin position="26"/>
        <end position="484"/>
    </location>
</feature>
<dbReference type="OrthoDB" id="19039at2759"/>
<evidence type="ECO:0000256" key="12">
    <source>
        <dbReference type="RuleBase" id="RU363075"/>
    </source>
</evidence>
<feature type="transmembrane region" description="Helical" evidence="12">
    <location>
        <begin position="83"/>
        <end position="100"/>
    </location>
</feature>
<feature type="transmembrane region" description="Helical" evidence="12">
    <location>
        <begin position="134"/>
        <end position="151"/>
    </location>
</feature>
<feature type="transmembrane region" description="Helical" evidence="12">
    <location>
        <begin position="350"/>
        <end position="373"/>
    </location>
</feature>
<protein>
    <recommendedName>
        <fullName evidence="12">Mannosyltransferase</fullName>
        <ecNumber evidence="12">2.4.1.-</ecNumber>
    </recommendedName>
</protein>
<keyword evidence="7 12" id="KW-0256">Endoplasmic reticulum</keyword>
<keyword evidence="4 12" id="KW-0328">Glycosyltransferase</keyword>
<comment type="caution">
    <text evidence="14">The sequence shown here is derived from an EMBL/GenBank/DDBJ whole genome shotgun (WGS) entry which is preliminary data.</text>
</comment>
<dbReference type="AlphaFoldDB" id="A0A1W0A563"/>
<evidence type="ECO:0000256" key="9">
    <source>
        <dbReference type="ARBA" id="ARBA00023136"/>
    </source>
</evidence>
<keyword evidence="13" id="KW-0732">Signal</keyword>
<evidence type="ECO:0000256" key="3">
    <source>
        <dbReference type="ARBA" id="ARBA00007063"/>
    </source>
</evidence>
<evidence type="ECO:0000256" key="8">
    <source>
        <dbReference type="ARBA" id="ARBA00022989"/>
    </source>
</evidence>
<evidence type="ECO:0000256" key="10">
    <source>
        <dbReference type="ARBA" id="ARBA00044721"/>
    </source>
</evidence>
<organism evidence="14 15">
    <name type="scientific">Thraustotheca clavata</name>
    <dbReference type="NCBI Taxonomy" id="74557"/>
    <lineage>
        <taxon>Eukaryota</taxon>
        <taxon>Sar</taxon>
        <taxon>Stramenopiles</taxon>
        <taxon>Oomycota</taxon>
        <taxon>Saprolegniomycetes</taxon>
        <taxon>Saprolegniales</taxon>
        <taxon>Achlyaceae</taxon>
        <taxon>Thraustotheca</taxon>
    </lineage>
</organism>
<feature type="transmembrane region" description="Helical" evidence="12">
    <location>
        <begin position="196"/>
        <end position="218"/>
    </location>
</feature>
<keyword evidence="15" id="KW-1185">Reference proteome</keyword>
<evidence type="ECO:0000256" key="13">
    <source>
        <dbReference type="SAM" id="SignalP"/>
    </source>
</evidence>